<dbReference type="Proteomes" id="UP000647339">
    <property type="component" value="Unassembled WGS sequence"/>
</dbReference>
<dbReference type="InterPro" id="IPR051677">
    <property type="entry name" value="AfsR-DnrI-RedD_regulator"/>
</dbReference>
<evidence type="ECO:0000313" key="1">
    <source>
        <dbReference type="EMBL" id="GGF22258.1"/>
    </source>
</evidence>
<sequence>MFAFTKMYLLASLISGFILLQSFFSGGLKFRGNEQAINQRTSYTVFGGHEAEFSDHFDIDFNISLSPVKEIGYILRIKNGVNNRIFNLFYDSQGNQIVFKFNEEGKTNLIVARMEKAQLFSQQWFDMKVSFDLIGDSITLTIDNKTFTTENQQLQDTYHPEILFGKSDHIIDVPAFSIKNLSILGKEAYHFPLYENEGNIVHDINGTPYGNVINPDWLKNYAYYWKHLASFESASIAGANYDAQKEEIYYYNRDSLWRYNVRSGNIQTVNFDQKCPVELILGTNFIDSVQNKLYTYEVYYDFPYQGPTVASLDLDTYEWTEESQEQLPTQLHHHGSFIDHSSSQYSIFGGFGNMKYSKNFFSFDLKDKEWGLTEGFTGDVIAPRYFSSVGYQPENNDLYILGGMGNESGDQSVGRKYYYDLYQVDMDTKHVSKLWEIPWENDNVVPVRGMVVVNDSSLYTLCYPEHFSDSFLHLYRFSLKDGSYEILGDSIPIRSDKITTNANLYFNKGLNNLYAVVQEFEDDISSDLKIYSLAFPAITREELSNFPAKQHSKTPLLALLLGIGAIGLGLLLYKKLKPKSPPLATSPKQAEEIIQAPRTTPSVPPSSIHLFGNFMVRDANGKDITYMFSTQLKQVFCLILHYSLSEDGITSQHLSNLLWPDKPADKVKNSRGVTINNLRKTLGELNGIELVHEKGHYKIILHEEAYCDYARCLQLIATHKMEDHRDEFAGIVSRGKFLYLLDDPLFDLFKEEAETKLEPALILEMEKSFANESFVITISLAEALFNIDPLNETALVLQIKAMQKLHMIEDSKLAYRSFGVEYKHATGKDFHRSYQSIIS</sequence>
<accession>A0ABQ1ULV5</accession>
<dbReference type="InterPro" id="IPR011043">
    <property type="entry name" value="Gal_Oxase/kelch_b-propeller"/>
</dbReference>
<comment type="caution">
    <text evidence="1">The sequence shown here is derived from an EMBL/GenBank/DDBJ whole genome shotgun (WGS) entry which is preliminary data.</text>
</comment>
<gene>
    <name evidence="1" type="ORF">GCM10011339_07970</name>
</gene>
<dbReference type="EMBL" id="BMIU01000002">
    <property type="protein sequence ID" value="GGF22258.1"/>
    <property type="molecule type" value="Genomic_DNA"/>
</dbReference>
<name>A0ABQ1ULV5_9BACT</name>
<evidence type="ECO:0000313" key="2">
    <source>
        <dbReference type="Proteomes" id="UP000647339"/>
    </source>
</evidence>
<dbReference type="PANTHER" id="PTHR35807">
    <property type="entry name" value="TRANSCRIPTIONAL REGULATOR REDD-RELATED"/>
    <property type="match status" value="1"/>
</dbReference>
<dbReference type="InterPro" id="IPR013320">
    <property type="entry name" value="ConA-like_dom_sf"/>
</dbReference>
<dbReference type="PANTHER" id="PTHR35807:SF1">
    <property type="entry name" value="TRANSCRIPTIONAL REGULATOR REDD"/>
    <property type="match status" value="1"/>
</dbReference>
<dbReference type="Gene3D" id="2.60.120.200">
    <property type="match status" value="1"/>
</dbReference>
<dbReference type="Pfam" id="PF24681">
    <property type="entry name" value="Kelch_KLHDC2_KLHL20_DRC7"/>
    <property type="match status" value="1"/>
</dbReference>
<reference evidence="2" key="1">
    <citation type="journal article" date="2019" name="Int. J. Syst. Evol. Microbiol.">
        <title>The Global Catalogue of Microorganisms (GCM) 10K type strain sequencing project: providing services to taxonomists for standard genome sequencing and annotation.</title>
        <authorList>
            <consortium name="The Broad Institute Genomics Platform"/>
            <consortium name="The Broad Institute Genome Sequencing Center for Infectious Disease"/>
            <person name="Wu L."/>
            <person name="Ma J."/>
        </authorList>
    </citation>
    <scope>NUCLEOTIDE SEQUENCE [LARGE SCALE GENOMIC DNA]</scope>
    <source>
        <strain evidence="2">CGMCC 1.15407</strain>
    </source>
</reference>
<keyword evidence="2" id="KW-1185">Reference proteome</keyword>
<dbReference type="Gene3D" id="2.120.10.80">
    <property type="entry name" value="Kelch-type beta propeller"/>
    <property type="match status" value="1"/>
</dbReference>
<protein>
    <submittedName>
        <fullName evidence="1">Membrane protein</fullName>
    </submittedName>
</protein>
<proteinExistence type="predicted"/>
<organism evidence="1 2">
    <name type="scientific">Echinicola rosea</name>
    <dbReference type="NCBI Taxonomy" id="1807691"/>
    <lineage>
        <taxon>Bacteria</taxon>
        <taxon>Pseudomonadati</taxon>
        <taxon>Bacteroidota</taxon>
        <taxon>Cytophagia</taxon>
        <taxon>Cytophagales</taxon>
        <taxon>Cyclobacteriaceae</taxon>
        <taxon>Echinicola</taxon>
    </lineage>
</organism>
<dbReference type="SUPFAM" id="SSF49899">
    <property type="entry name" value="Concanavalin A-like lectins/glucanases"/>
    <property type="match status" value="1"/>
</dbReference>
<dbReference type="InterPro" id="IPR015915">
    <property type="entry name" value="Kelch-typ_b-propeller"/>
</dbReference>
<dbReference type="SUPFAM" id="SSF50965">
    <property type="entry name" value="Galactose oxidase, central domain"/>
    <property type="match status" value="1"/>
</dbReference>